<comment type="caution">
    <text evidence="1">The sequence shown here is derived from an EMBL/GenBank/DDBJ whole genome shotgun (WGS) entry which is preliminary data.</text>
</comment>
<protein>
    <submittedName>
        <fullName evidence="1">Nucleoprotein</fullName>
    </submittedName>
</protein>
<keyword evidence="2" id="KW-1185">Reference proteome</keyword>
<dbReference type="AlphaFoldDB" id="A0A8J4TAX7"/>
<name>A0A8J4TAX7_CLAMG</name>
<evidence type="ECO:0000313" key="2">
    <source>
        <dbReference type="Proteomes" id="UP000727407"/>
    </source>
</evidence>
<gene>
    <name evidence="1" type="primary">N</name>
    <name evidence="1" type="ORF">DAT39_017065</name>
</gene>
<evidence type="ECO:0000313" key="1">
    <source>
        <dbReference type="EMBL" id="KAF5893216.1"/>
    </source>
</evidence>
<organism evidence="1 2">
    <name type="scientific">Clarias magur</name>
    <name type="common">Asian catfish</name>
    <name type="synonym">Macropteronotus magur</name>
    <dbReference type="NCBI Taxonomy" id="1594786"/>
    <lineage>
        <taxon>Eukaryota</taxon>
        <taxon>Metazoa</taxon>
        <taxon>Chordata</taxon>
        <taxon>Craniata</taxon>
        <taxon>Vertebrata</taxon>
        <taxon>Euteleostomi</taxon>
        <taxon>Actinopterygii</taxon>
        <taxon>Neopterygii</taxon>
        <taxon>Teleostei</taxon>
        <taxon>Ostariophysi</taxon>
        <taxon>Siluriformes</taxon>
        <taxon>Clariidae</taxon>
        <taxon>Clarias</taxon>
    </lineage>
</organism>
<dbReference type="Proteomes" id="UP000727407">
    <property type="component" value="Unassembled WGS sequence"/>
</dbReference>
<sequence>MRRRTGFPEFHFPVLRRCPVGSSFPYLPHAEQVLARPWERRSPPWERVSHVLDGDLRPVRGTCTVEKRKQRIIRSFIRVTPGT</sequence>
<reference evidence="1" key="1">
    <citation type="submission" date="2020-07" db="EMBL/GenBank/DDBJ databases">
        <title>Clarias magur genome sequencing, assembly and annotation.</title>
        <authorList>
            <person name="Kushwaha B."/>
            <person name="Kumar R."/>
            <person name="Das P."/>
            <person name="Joshi C.G."/>
            <person name="Kumar D."/>
            <person name="Nagpure N.S."/>
            <person name="Pandey M."/>
            <person name="Agarwal S."/>
            <person name="Srivastava S."/>
            <person name="Singh M."/>
            <person name="Sahoo L."/>
            <person name="Jayasankar P."/>
            <person name="Meher P.K."/>
            <person name="Koringa P.G."/>
            <person name="Iquebal M.A."/>
            <person name="Das S.P."/>
            <person name="Bit A."/>
            <person name="Patnaik S."/>
            <person name="Patel N."/>
            <person name="Shah T.M."/>
            <person name="Hinsu A."/>
            <person name="Jena J.K."/>
        </authorList>
    </citation>
    <scope>NUCLEOTIDE SEQUENCE</scope>
    <source>
        <strain evidence="1">CIFAMagur01</strain>
        <tissue evidence="1">Testis</tissue>
    </source>
</reference>
<accession>A0A8J4TAX7</accession>
<dbReference type="EMBL" id="QNUK01000445">
    <property type="protein sequence ID" value="KAF5893216.1"/>
    <property type="molecule type" value="Genomic_DNA"/>
</dbReference>
<proteinExistence type="predicted"/>